<feature type="domain" description="ER-bound oxygenase mpaB/mpaB'/Rubber oxygenase catalytic" evidence="2">
    <location>
        <begin position="29"/>
        <end position="248"/>
    </location>
</feature>
<dbReference type="PANTHER" id="PTHR36151:SF3">
    <property type="entry name" value="ER-BOUND OXYGENASE MPAB_MPAB'_RUBBER OXYGENASE CATALYTIC DOMAIN-CONTAINING PROTEIN"/>
    <property type="match status" value="1"/>
</dbReference>
<name>A0A2T5MIT0_9GAMM</name>
<comment type="caution">
    <text evidence="3">The sequence shown here is derived from an EMBL/GenBank/DDBJ whole genome shotgun (WGS) entry which is preliminary data.</text>
</comment>
<dbReference type="RefSeq" id="WP_107939665.1">
    <property type="nucleotide sequence ID" value="NZ_QANS01000002.1"/>
</dbReference>
<dbReference type="EMBL" id="QANS01000002">
    <property type="protein sequence ID" value="PTU32468.1"/>
    <property type="molecule type" value="Genomic_DNA"/>
</dbReference>
<dbReference type="InterPro" id="IPR018713">
    <property type="entry name" value="MPAB/Lcp_cat_dom"/>
</dbReference>
<dbReference type="OrthoDB" id="108890at2"/>
<evidence type="ECO:0000313" key="3">
    <source>
        <dbReference type="EMBL" id="PTU32468.1"/>
    </source>
</evidence>
<dbReference type="AlphaFoldDB" id="A0A2T5MIT0"/>
<evidence type="ECO:0000259" key="2">
    <source>
        <dbReference type="Pfam" id="PF09995"/>
    </source>
</evidence>
<keyword evidence="4" id="KW-1185">Reference proteome</keyword>
<proteinExistence type="predicted"/>
<dbReference type="GO" id="GO:0016491">
    <property type="term" value="F:oxidoreductase activity"/>
    <property type="evidence" value="ECO:0007669"/>
    <property type="project" value="InterPro"/>
</dbReference>
<reference evidence="3 4" key="1">
    <citation type="submission" date="2018-04" db="EMBL/GenBank/DDBJ databases">
        <title>Novel species isolated from glacier.</title>
        <authorList>
            <person name="Liu Q."/>
            <person name="Xin Y.-H."/>
        </authorList>
    </citation>
    <scope>NUCLEOTIDE SEQUENCE [LARGE SCALE GENOMIC DNA]</scope>
    <source>
        <strain evidence="3 4">GT1R17</strain>
    </source>
</reference>
<evidence type="ECO:0000313" key="4">
    <source>
        <dbReference type="Proteomes" id="UP000244248"/>
    </source>
</evidence>
<dbReference type="Proteomes" id="UP000244248">
    <property type="component" value="Unassembled WGS sequence"/>
</dbReference>
<gene>
    <name evidence="3" type="ORF">CJD38_07440</name>
</gene>
<evidence type="ECO:0000256" key="1">
    <source>
        <dbReference type="SAM" id="MobiDB-lite"/>
    </source>
</evidence>
<protein>
    <submittedName>
        <fullName evidence="3">DUF2236 domain-containing protein</fullName>
    </submittedName>
</protein>
<dbReference type="PANTHER" id="PTHR36151">
    <property type="entry name" value="BLR2777 PROTEIN"/>
    <property type="match status" value="1"/>
</dbReference>
<accession>A0A2T5MIT0</accession>
<feature type="region of interest" description="Disordered" evidence="1">
    <location>
        <begin position="292"/>
        <end position="316"/>
    </location>
</feature>
<dbReference type="Pfam" id="PF09995">
    <property type="entry name" value="MPAB_Lcp_cat"/>
    <property type="match status" value="1"/>
</dbReference>
<organism evidence="3 4">
    <name type="scientific">Stenotrophobium rhamnosiphilum</name>
    <dbReference type="NCBI Taxonomy" id="2029166"/>
    <lineage>
        <taxon>Bacteria</taxon>
        <taxon>Pseudomonadati</taxon>
        <taxon>Pseudomonadota</taxon>
        <taxon>Gammaproteobacteria</taxon>
        <taxon>Nevskiales</taxon>
        <taxon>Nevskiaceae</taxon>
        <taxon>Stenotrophobium</taxon>
    </lineage>
</organism>
<sequence>MTSTRPSVRPVAKRPREDWGLFGPDSPTWKVWSSPTALLAFQRSIIVETFDPFLAAAVHDQNGVRYNATRRFDRTIQYFLTVACGDSRAAIEASEILMRVHAKATGVEPISEKPYSPNDPNSQLWIHITGWQSNLLCYERYGAGPLSVEDEKRYWAECAIAAELQTCNPADVPRSRKEVREYYEAMRPKLCVSDRSRTLIHYFLNSQRKIAGTGLWVGSNLMAAATIATIPKWMRVLGGFDQPAAVDALIVPAAKIAVRMGSIPVVSRAILKQMAPSALPVMDQVLRNQQPLRNEMPSPAEARQRYGQVGRAQAAA</sequence>